<dbReference type="EMBL" id="JBBYHR010000011">
    <property type="protein sequence ID" value="MEL1246108.1"/>
    <property type="molecule type" value="Genomic_DNA"/>
</dbReference>
<dbReference type="RefSeq" id="WP_341698402.1">
    <property type="nucleotide sequence ID" value="NZ_JBBYHR010000011.1"/>
</dbReference>
<gene>
    <name evidence="1" type="ORF">AAEO56_17675</name>
</gene>
<evidence type="ECO:0000313" key="1">
    <source>
        <dbReference type="EMBL" id="MEL1246108.1"/>
    </source>
</evidence>
<accession>A0ABU9I0Z8</accession>
<comment type="caution">
    <text evidence="1">The sequence shown here is derived from an EMBL/GenBank/DDBJ whole genome shotgun (WGS) entry which is preliminary data.</text>
</comment>
<organism evidence="1 2">
    <name type="scientific">Flavobacterium arundinis</name>
    <dbReference type="NCBI Taxonomy" id="3139143"/>
    <lineage>
        <taxon>Bacteria</taxon>
        <taxon>Pseudomonadati</taxon>
        <taxon>Bacteroidota</taxon>
        <taxon>Flavobacteriia</taxon>
        <taxon>Flavobacteriales</taxon>
        <taxon>Flavobacteriaceae</taxon>
        <taxon>Flavobacterium</taxon>
    </lineage>
</organism>
<dbReference type="Proteomes" id="UP001464555">
    <property type="component" value="Unassembled WGS sequence"/>
</dbReference>
<evidence type="ECO:0000313" key="2">
    <source>
        <dbReference type="Proteomes" id="UP001464555"/>
    </source>
</evidence>
<reference evidence="1 2" key="1">
    <citation type="submission" date="2024-04" db="EMBL/GenBank/DDBJ databases">
        <title>Flavobacterium sp. DGU11 16S ribosomal RNA gene Genome sequencing and assembly.</title>
        <authorList>
            <person name="Park S."/>
        </authorList>
    </citation>
    <scope>NUCLEOTIDE SEQUENCE [LARGE SCALE GENOMIC DNA]</scope>
    <source>
        <strain evidence="1 2">DGU11</strain>
    </source>
</reference>
<name>A0ABU9I0Z8_9FLAO</name>
<sequence>MKNSFNADSILYYPTIEFQNETWVKSTLSFWDRVYRIVPNGYHPNDSEEIYIAKQEGLIVDIDLTSEDLKRTAIEFEKFCDDASSIPAGLDASLYEVRLHSDKIDERLKPFFTQFSKSIDSEGFYKLPSKIANGYMFFLSDAVSKRRNIPKLTDNPDMFTAMTYFDVEGNIDHWYTDDEASESYSNLVIENLIPADIRSLSIKELIKINSGMAEYKKEFRKSVSDFSEKITKIEDAGFALQELKNFKNELTQINANKNEVLRTYVKELQSSLLYVGLPLFTTSMIGSIYSTPLDLYSTMVQVSKGIFLGGVASLGNAAKDVRKRWTSSQSNYYLELKKHLTSPDNAQIRITNMNDRMEEFIND</sequence>
<keyword evidence="2" id="KW-1185">Reference proteome</keyword>
<proteinExistence type="predicted"/>
<protein>
    <submittedName>
        <fullName evidence="1">Uncharacterized protein</fullName>
    </submittedName>
</protein>